<keyword evidence="9" id="KW-0472">Membrane</keyword>
<evidence type="ECO:0000256" key="5">
    <source>
        <dbReference type="ARBA" id="ARBA00022692"/>
    </source>
</evidence>
<dbReference type="Pfam" id="PF13609">
    <property type="entry name" value="Porin_4"/>
    <property type="match status" value="1"/>
</dbReference>
<dbReference type="Gene3D" id="2.40.160.10">
    <property type="entry name" value="Porin"/>
    <property type="match status" value="1"/>
</dbReference>
<accession>A0ABT8DSV7</accession>
<keyword evidence="6 11" id="KW-0732">Signal</keyword>
<evidence type="ECO:0000313" key="14">
    <source>
        <dbReference type="Proteomes" id="UP001228044"/>
    </source>
</evidence>
<dbReference type="InterPro" id="IPR050298">
    <property type="entry name" value="Gram-neg_bact_OMP"/>
</dbReference>
<organism evidence="13 14">
    <name type="scientific">Roseateles violae</name>
    <dbReference type="NCBI Taxonomy" id="3058042"/>
    <lineage>
        <taxon>Bacteria</taxon>
        <taxon>Pseudomonadati</taxon>
        <taxon>Pseudomonadota</taxon>
        <taxon>Betaproteobacteria</taxon>
        <taxon>Burkholderiales</taxon>
        <taxon>Sphaerotilaceae</taxon>
        <taxon>Roseateles</taxon>
    </lineage>
</organism>
<evidence type="ECO:0000256" key="1">
    <source>
        <dbReference type="ARBA" id="ARBA00004571"/>
    </source>
</evidence>
<evidence type="ECO:0000256" key="11">
    <source>
        <dbReference type="SAM" id="SignalP"/>
    </source>
</evidence>
<evidence type="ECO:0000313" key="13">
    <source>
        <dbReference type="EMBL" id="MDN3921141.1"/>
    </source>
</evidence>
<evidence type="ECO:0000256" key="10">
    <source>
        <dbReference type="ARBA" id="ARBA00023237"/>
    </source>
</evidence>
<comment type="caution">
    <text evidence="13">The sequence shown here is derived from an EMBL/GenBank/DDBJ whole genome shotgun (WGS) entry which is preliminary data.</text>
</comment>
<keyword evidence="8" id="KW-0626">Porin</keyword>
<dbReference type="RefSeq" id="WP_290359445.1">
    <property type="nucleotide sequence ID" value="NZ_JAUHHC010000003.1"/>
</dbReference>
<comment type="subcellular location">
    <subcellularLocation>
        <location evidence="1">Cell outer membrane</location>
        <topology evidence="1">Multi-pass membrane protein</topology>
    </subcellularLocation>
</comment>
<dbReference type="InterPro" id="IPR023614">
    <property type="entry name" value="Porin_dom_sf"/>
</dbReference>
<keyword evidence="5" id="KW-0812">Transmembrane</keyword>
<dbReference type="InterPro" id="IPR033900">
    <property type="entry name" value="Gram_neg_porin_domain"/>
</dbReference>
<evidence type="ECO:0000256" key="6">
    <source>
        <dbReference type="ARBA" id="ARBA00022729"/>
    </source>
</evidence>
<name>A0ABT8DSV7_9BURK</name>
<gene>
    <name evidence="13" type="ORF">QWJ38_12690</name>
</gene>
<dbReference type="Proteomes" id="UP001228044">
    <property type="component" value="Unassembled WGS sequence"/>
</dbReference>
<evidence type="ECO:0000256" key="9">
    <source>
        <dbReference type="ARBA" id="ARBA00023136"/>
    </source>
</evidence>
<reference evidence="13 14" key="1">
    <citation type="submission" date="2023-06" db="EMBL/GenBank/DDBJ databases">
        <title>Pelomonas sp. PFR6 16S ribosomal RNA gene Genome sequencing and assembly.</title>
        <authorList>
            <person name="Woo H."/>
        </authorList>
    </citation>
    <scope>NUCLEOTIDE SEQUENCE [LARGE SCALE GENOMIC DNA]</scope>
    <source>
        <strain evidence="13 14">PFR6</strain>
    </source>
</reference>
<dbReference type="EMBL" id="JAUHHC010000003">
    <property type="protein sequence ID" value="MDN3921141.1"/>
    <property type="molecule type" value="Genomic_DNA"/>
</dbReference>
<feature type="domain" description="Porin" evidence="12">
    <location>
        <begin position="7"/>
        <end position="311"/>
    </location>
</feature>
<evidence type="ECO:0000256" key="4">
    <source>
        <dbReference type="ARBA" id="ARBA00022452"/>
    </source>
</evidence>
<dbReference type="CDD" id="cd00342">
    <property type="entry name" value="gram_neg_porins"/>
    <property type="match status" value="1"/>
</dbReference>
<evidence type="ECO:0000259" key="12">
    <source>
        <dbReference type="Pfam" id="PF13609"/>
    </source>
</evidence>
<keyword evidence="7" id="KW-0406">Ion transport</keyword>
<keyword evidence="10" id="KW-0998">Cell outer membrane</keyword>
<comment type="subunit">
    <text evidence="2">Homotrimer.</text>
</comment>
<dbReference type="PANTHER" id="PTHR34501">
    <property type="entry name" value="PROTEIN YDDL-RELATED"/>
    <property type="match status" value="1"/>
</dbReference>
<keyword evidence="3" id="KW-0813">Transport</keyword>
<sequence>MKKSLVALAVLGTLAGTAAAQSSVTLFGVVDLAARYNKANGQSISSLASSGSSSSRFGLRGTEELGGGLKAGFWIESSLGADTGSAGATADGVTRFWDRRATVSLWGDFGEARLGRAKTSERLVIDDFDPHSTTGIGDITRVYSVLGSGAQNINRSDNQVVYNLPANLGGFYGGADVAAGEGTDGKKYYGGRLGYKAGPMHFAGGYQQTDARGSKFKLGSLAGAYDFGMVRASLLYTKTKFNAADQDIYTVGAIVPIGSGEFKASYTNASANSAANAVGVYDAQHFALSYTYNLSKRTALYTTAAIIENDGRGTFSLAGSPTMAPGGRSGAVDVGVKHSF</sequence>
<feature type="signal peptide" evidence="11">
    <location>
        <begin position="1"/>
        <end position="20"/>
    </location>
</feature>
<evidence type="ECO:0000256" key="2">
    <source>
        <dbReference type="ARBA" id="ARBA00011233"/>
    </source>
</evidence>
<protein>
    <submittedName>
        <fullName evidence="13">Porin</fullName>
    </submittedName>
</protein>
<feature type="chain" id="PRO_5045094380" evidence="11">
    <location>
        <begin position="21"/>
        <end position="340"/>
    </location>
</feature>
<evidence type="ECO:0000256" key="7">
    <source>
        <dbReference type="ARBA" id="ARBA00023065"/>
    </source>
</evidence>
<evidence type="ECO:0000256" key="3">
    <source>
        <dbReference type="ARBA" id="ARBA00022448"/>
    </source>
</evidence>
<dbReference type="PANTHER" id="PTHR34501:SF9">
    <property type="entry name" value="MAJOR OUTER MEMBRANE PROTEIN P.IA"/>
    <property type="match status" value="1"/>
</dbReference>
<keyword evidence="4" id="KW-1134">Transmembrane beta strand</keyword>
<evidence type="ECO:0000256" key="8">
    <source>
        <dbReference type="ARBA" id="ARBA00023114"/>
    </source>
</evidence>
<dbReference type="SUPFAM" id="SSF56935">
    <property type="entry name" value="Porins"/>
    <property type="match status" value="1"/>
</dbReference>
<proteinExistence type="predicted"/>
<keyword evidence="14" id="KW-1185">Reference proteome</keyword>